<organism evidence="2 3">
    <name type="scientific">Streptomyces formicae</name>
    <dbReference type="NCBI Taxonomy" id="1616117"/>
    <lineage>
        <taxon>Bacteria</taxon>
        <taxon>Bacillati</taxon>
        <taxon>Actinomycetota</taxon>
        <taxon>Actinomycetes</taxon>
        <taxon>Kitasatosporales</taxon>
        <taxon>Streptomycetaceae</taxon>
        <taxon>Streptomyces</taxon>
    </lineage>
</organism>
<dbReference type="Proteomes" id="UP000221011">
    <property type="component" value="Chromosome"/>
</dbReference>
<evidence type="ECO:0000313" key="2">
    <source>
        <dbReference type="EMBL" id="ATL26077.1"/>
    </source>
</evidence>
<dbReference type="InterPro" id="IPR016032">
    <property type="entry name" value="Sig_transdc_resp-reg_C-effctor"/>
</dbReference>
<dbReference type="AlphaFoldDB" id="A0A291Q3K2"/>
<dbReference type="Gene3D" id="1.10.10.10">
    <property type="entry name" value="Winged helix-like DNA-binding domain superfamily/Winged helix DNA-binding domain"/>
    <property type="match status" value="1"/>
</dbReference>
<dbReference type="InterPro" id="IPR036388">
    <property type="entry name" value="WH-like_DNA-bd_sf"/>
</dbReference>
<dbReference type="PANTHER" id="PTHR34293:SF1">
    <property type="entry name" value="HTH-TYPE TRANSCRIPTIONAL REGULATOR TRMBL2"/>
    <property type="match status" value="1"/>
</dbReference>
<keyword evidence="3" id="KW-1185">Reference proteome</keyword>
<dbReference type="SMART" id="SM00421">
    <property type="entry name" value="HTH_LUXR"/>
    <property type="match status" value="1"/>
</dbReference>
<name>A0A291Q3K2_9ACTN</name>
<dbReference type="KEGG" id="sfk:KY5_1059"/>
<dbReference type="SUPFAM" id="SSF46894">
    <property type="entry name" value="C-terminal effector domain of the bipartite response regulators"/>
    <property type="match status" value="1"/>
</dbReference>
<dbReference type="InterPro" id="IPR051797">
    <property type="entry name" value="TrmB-like"/>
</dbReference>
<dbReference type="PANTHER" id="PTHR34293">
    <property type="entry name" value="HTH-TYPE TRANSCRIPTIONAL REGULATOR TRMBL2"/>
    <property type="match status" value="1"/>
</dbReference>
<dbReference type="EMBL" id="CP022685">
    <property type="protein sequence ID" value="ATL26077.1"/>
    <property type="molecule type" value="Genomic_DNA"/>
</dbReference>
<sequence length="342" mass="37009">MDIAQIVPLMGDEDLAAYQFLVTTGGSTLERLARSLGWGPAQTERVLFRLRRMKLARSRVEGRDDWIAVHPETVKRQYAKPLSGVIDAWQAQLDGLREQLNTLSGLRADGMEGGGPSPVVTIEGASDIRDAIEDRAARCAEEVFAVQPLGRGTSALAQIVLSPDSGPLASAITVRVLLPHQSRYDAEVRDCAERISASGGEVRTTAASLPALIAFDRSVVFLLDGDEAGKAHMVRHEALVEFILHTVVSAWASSAVFQGTGGNNRIPEWLTQETKTAIVQLLAAGYKDEVVARRLGIGVRTCRKYIAEMFGDLGAQSRFQAGWIIRDHMGVSGPERPVANTA</sequence>
<reference evidence="2 3" key="1">
    <citation type="submission" date="2017-08" db="EMBL/GenBank/DDBJ databases">
        <title>Complete Genome Sequence of Streptomyces formicae KY5, the formicamycin producer.</title>
        <authorList>
            <person name="Holmes N.A."/>
            <person name="Devine R."/>
            <person name="Qin Z."/>
            <person name="Seipke R.F."/>
            <person name="Wilkinson B."/>
            <person name="Hutchings M.I."/>
        </authorList>
    </citation>
    <scope>NUCLEOTIDE SEQUENCE [LARGE SCALE GENOMIC DNA]</scope>
    <source>
        <strain evidence="2 3">KY5</strain>
    </source>
</reference>
<dbReference type="GO" id="GO:0003677">
    <property type="term" value="F:DNA binding"/>
    <property type="evidence" value="ECO:0007669"/>
    <property type="project" value="InterPro"/>
</dbReference>
<protein>
    <submittedName>
        <fullName evidence="2">Regulatory protein</fullName>
    </submittedName>
</protein>
<accession>A0A291Q3K2</accession>
<evidence type="ECO:0000259" key="1">
    <source>
        <dbReference type="SMART" id="SM00421"/>
    </source>
</evidence>
<dbReference type="InterPro" id="IPR000792">
    <property type="entry name" value="Tscrpt_reg_LuxR_C"/>
</dbReference>
<feature type="domain" description="HTH luxR-type" evidence="1">
    <location>
        <begin position="267"/>
        <end position="325"/>
    </location>
</feature>
<dbReference type="GO" id="GO:0006355">
    <property type="term" value="P:regulation of DNA-templated transcription"/>
    <property type="evidence" value="ECO:0007669"/>
    <property type="project" value="InterPro"/>
</dbReference>
<proteinExistence type="predicted"/>
<evidence type="ECO:0000313" key="3">
    <source>
        <dbReference type="Proteomes" id="UP000221011"/>
    </source>
</evidence>
<gene>
    <name evidence="2" type="ORF">KY5_1059</name>
</gene>